<name>A0A0E0HXY0_ORYNI</name>
<keyword evidence="3" id="KW-0268">Exocytosis</keyword>
<dbReference type="InterPro" id="IPR004140">
    <property type="entry name" value="Exo70"/>
</dbReference>
<dbReference type="InterPro" id="IPR016159">
    <property type="entry name" value="Cullin_repeat-like_dom_sf"/>
</dbReference>
<dbReference type="SUPFAM" id="SSF74788">
    <property type="entry name" value="Cullin repeat-like"/>
    <property type="match status" value="1"/>
</dbReference>
<keyword evidence="2 3" id="KW-0813">Transport</keyword>
<dbReference type="InterPro" id="IPR046364">
    <property type="entry name" value="Exo70_C"/>
</dbReference>
<reference evidence="5" key="2">
    <citation type="submission" date="2018-04" db="EMBL/GenBank/DDBJ databases">
        <title>OnivRS2 (Oryza nivara Reference Sequence Version 2).</title>
        <authorList>
            <person name="Zhang J."/>
            <person name="Kudrna D."/>
            <person name="Lee S."/>
            <person name="Talag J."/>
            <person name="Rajasekar S."/>
            <person name="Welchert J."/>
            <person name="Hsing Y.-I."/>
            <person name="Wing R.A."/>
        </authorList>
    </citation>
    <scope>NUCLEOTIDE SEQUENCE [LARGE SCALE GENOMIC DNA]</scope>
    <source>
        <strain evidence="5">SL10</strain>
    </source>
</reference>
<dbReference type="STRING" id="4536.A0A0E0HXY0"/>
<dbReference type="HOGENOM" id="CLU_039234_0_0_1"/>
<evidence type="ECO:0000259" key="4">
    <source>
        <dbReference type="Pfam" id="PF03081"/>
    </source>
</evidence>
<evidence type="ECO:0000313" key="5">
    <source>
        <dbReference type="EnsemblPlants" id="ONIVA07G05370.1"/>
    </source>
</evidence>
<dbReference type="Gramene" id="ONIVA07G05370.1">
    <property type="protein sequence ID" value="ONIVA07G05370.1"/>
    <property type="gene ID" value="ONIVA07G05370"/>
</dbReference>
<evidence type="ECO:0000313" key="6">
    <source>
        <dbReference type="Proteomes" id="UP000006591"/>
    </source>
</evidence>
<dbReference type="OMA" id="EYQIARY"/>
<dbReference type="GO" id="GO:0006887">
    <property type="term" value="P:exocytosis"/>
    <property type="evidence" value="ECO:0007669"/>
    <property type="project" value="UniProtKB-KW"/>
</dbReference>
<keyword evidence="3" id="KW-0653">Protein transport</keyword>
<dbReference type="Proteomes" id="UP000006591">
    <property type="component" value="Chromosome 7"/>
</dbReference>
<dbReference type="GO" id="GO:0000145">
    <property type="term" value="C:exocyst"/>
    <property type="evidence" value="ECO:0007669"/>
    <property type="project" value="InterPro"/>
</dbReference>
<organism evidence="5">
    <name type="scientific">Oryza nivara</name>
    <name type="common">Indian wild rice</name>
    <name type="synonym">Oryza sativa f. spontanea</name>
    <dbReference type="NCBI Taxonomy" id="4536"/>
    <lineage>
        <taxon>Eukaryota</taxon>
        <taxon>Viridiplantae</taxon>
        <taxon>Streptophyta</taxon>
        <taxon>Embryophyta</taxon>
        <taxon>Tracheophyta</taxon>
        <taxon>Spermatophyta</taxon>
        <taxon>Magnoliopsida</taxon>
        <taxon>Liliopsida</taxon>
        <taxon>Poales</taxon>
        <taxon>Poaceae</taxon>
        <taxon>BOP clade</taxon>
        <taxon>Oryzoideae</taxon>
        <taxon>Oryzeae</taxon>
        <taxon>Oryzinae</taxon>
        <taxon>Oryza</taxon>
    </lineage>
</organism>
<dbReference type="eggNOG" id="KOG2344">
    <property type="taxonomic scope" value="Eukaryota"/>
</dbReference>
<proteinExistence type="inferred from homology"/>
<dbReference type="PANTHER" id="PTHR12542">
    <property type="entry name" value="EXOCYST COMPLEX PROTEIN EXO70"/>
    <property type="match status" value="1"/>
</dbReference>
<keyword evidence="6" id="KW-1185">Reference proteome</keyword>
<evidence type="ECO:0000256" key="3">
    <source>
        <dbReference type="RuleBase" id="RU365026"/>
    </source>
</evidence>
<dbReference type="EnsemblPlants" id="ONIVA07G05370.1">
    <property type="protein sequence ID" value="ONIVA07G05370.1"/>
    <property type="gene ID" value="ONIVA07G05370"/>
</dbReference>
<feature type="domain" description="Exocyst complex subunit Exo70 C-terminal" evidence="4">
    <location>
        <begin position="159"/>
        <end position="317"/>
    </location>
</feature>
<sequence>MPASTSSATNMSFVLTSTTELASSYDIHSSSEEAAISQYQQCSDEAGIRNYKQLLEDIPEDGLDHSNISIWIQRADSQMLELFEKELVAMIDQSIHEINSKHGQEQESDMHRLLKLAGVMTMLPPSSDLLPAILRLYATLEIFPVNEANGIASELKRCSLIGYLDSLLETISKYQSTELQCIFLLNNAHFILEKLKKLDMKSALQESWITRHHNQVEYQIARYLEHSWEPILSCLVARKNILFPCFHPPPVTEFYTMLNNNCAVQKYWKIEDPKLRQVVRKTVSSRITQCYQAYLGRSVKNQKRAHYTSEELENKLMELFEG</sequence>
<protein>
    <recommendedName>
        <fullName evidence="3">Exocyst subunit Exo70 family protein</fullName>
    </recommendedName>
</protein>
<evidence type="ECO:0000256" key="2">
    <source>
        <dbReference type="ARBA" id="ARBA00022448"/>
    </source>
</evidence>
<dbReference type="GO" id="GO:0015031">
    <property type="term" value="P:protein transport"/>
    <property type="evidence" value="ECO:0007669"/>
    <property type="project" value="UniProtKB-KW"/>
</dbReference>
<comment type="similarity">
    <text evidence="1 3">Belongs to the EXO70 family.</text>
</comment>
<dbReference type="Gene3D" id="1.20.1280.170">
    <property type="entry name" value="Exocyst complex component Exo70"/>
    <property type="match status" value="1"/>
</dbReference>
<accession>A0A0E0HXY0</accession>
<evidence type="ECO:0000256" key="1">
    <source>
        <dbReference type="ARBA" id="ARBA00006756"/>
    </source>
</evidence>
<dbReference type="GO" id="GO:0005546">
    <property type="term" value="F:phosphatidylinositol-4,5-bisphosphate binding"/>
    <property type="evidence" value="ECO:0007669"/>
    <property type="project" value="InterPro"/>
</dbReference>
<dbReference type="PANTHER" id="PTHR12542:SF138">
    <property type="entry name" value="EXOCYST SUBUNIT EXO70 FAMILY PROTEIN"/>
    <property type="match status" value="1"/>
</dbReference>
<comment type="function">
    <text evidence="3">Component of the exocyst complex.</text>
</comment>
<reference evidence="5" key="1">
    <citation type="submission" date="2015-04" db="UniProtKB">
        <authorList>
            <consortium name="EnsemblPlants"/>
        </authorList>
    </citation>
    <scope>IDENTIFICATION</scope>
    <source>
        <strain evidence="5">SL10</strain>
    </source>
</reference>
<dbReference type="Pfam" id="PF03081">
    <property type="entry name" value="Exo70_C"/>
    <property type="match status" value="1"/>
</dbReference>
<dbReference type="AlphaFoldDB" id="A0A0E0HXY0"/>